<dbReference type="SUPFAM" id="SSF46785">
    <property type="entry name" value="Winged helix' DNA-binding domain"/>
    <property type="match status" value="1"/>
</dbReference>
<evidence type="ECO:0000313" key="3">
    <source>
        <dbReference type="Proteomes" id="UP000000245"/>
    </source>
</evidence>
<dbReference type="InterPro" id="IPR036390">
    <property type="entry name" value="WH_DNA-bd_sf"/>
</dbReference>
<evidence type="ECO:0008006" key="4">
    <source>
        <dbReference type="Google" id="ProtNLM"/>
    </source>
</evidence>
<feature type="region of interest" description="Disordered" evidence="1">
    <location>
        <begin position="1"/>
        <end position="21"/>
    </location>
</feature>
<gene>
    <name evidence="2" type="ordered locus">Acry_0557</name>
</gene>
<keyword evidence="3" id="KW-1185">Reference proteome</keyword>
<dbReference type="EMBL" id="CP000697">
    <property type="protein sequence ID" value="ABQ29781.1"/>
    <property type="molecule type" value="Genomic_DNA"/>
</dbReference>
<dbReference type="RefSeq" id="WP_011941605.1">
    <property type="nucleotide sequence ID" value="NC_009484.1"/>
</dbReference>
<dbReference type="Pfam" id="PF11625">
    <property type="entry name" value="DUF3253"/>
    <property type="match status" value="1"/>
</dbReference>
<protein>
    <recommendedName>
        <fullName evidence="4">DUF3253 domain-containing protein</fullName>
    </recommendedName>
</protein>
<evidence type="ECO:0000256" key="1">
    <source>
        <dbReference type="SAM" id="MobiDB-lite"/>
    </source>
</evidence>
<dbReference type="Gene3D" id="1.10.10.10">
    <property type="entry name" value="Winged helix-like DNA-binding domain superfamily/Winged helix DNA-binding domain"/>
    <property type="match status" value="1"/>
</dbReference>
<dbReference type="Proteomes" id="UP000000245">
    <property type="component" value="Chromosome"/>
</dbReference>
<dbReference type="STRING" id="349163.Acry_0557"/>
<organism evidence="2 3">
    <name type="scientific">Acidiphilium cryptum (strain JF-5)</name>
    <dbReference type="NCBI Taxonomy" id="349163"/>
    <lineage>
        <taxon>Bacteria</taxon>
        <taxon>Pseudomonadati</taxon>
        <taxon>Pseudomonadota</taxon>
        <taxon>Alphaproteobacteria</taxon>
        <taxon>Acetobacterales</taxon>
        <taxon>Acidocellaceae</taxon>
        <taxon>Acidiphilium</taxon>
    </lineage>
</organism>
<dbReference type="eggNOG" id="ENOG5032YT1">
    <property type="taxonomic scope" value="Bacteria"/>
</dbReference>
<dbReference type="HOGENOM" id="CLU_136716_3_2_5"/>
<dbReference type="InterPro" id="IPR021660">
    <property type="entry name" value="DUF3253"/>
</dbReference>
<name>A5FVZ9_ACICJ</name>
<proteinExistence type="predicted"/>
<sequence length="110" mass="11722">MTVVPHSARPSAPATPDEAGRAIRATLADRRPGASICPTDAARQIAAARGETAPDAWRRHLAAVRRAAGDLARRGEIIILRKGRAVDPDAMRGVIRLRLPGVEAETTEET</sequence>
<reference evidence="2 3" key="1">
    <citation type="submission" date="2007-05" db="EMBL/GenBank/DDBJ databases">
        <title>Complete sequence of chromosome of Acidiphilium cryptum JF-5.</title>
        <authorList>
            <consortium name="US DOE Joint Genome Institute"/>
            <person name="Copeland A."/>
            <person name="Lucas S."/>
            <person name="Lapidus A."/>
            <person name="Barry K."/>
            <person name="Detter J.C."/>
            <person name="Glavina del Rio T."/>
            <person name="Hammon N."/>
            <person name="Israni S."/>
            <person name="Dalin E."/>
            <person name="Tice H."/>
            <person name="Pitluck S."/>
            <person name="Sims D."/>
            <person name="Brettin T."/>
            <person name="Bruce D."/>
            <person name="Han C."/>
            <person name="Schmutz J."/>
            <person name="Larimer F."/>
            <person name="Land M."/>
            <person name="Hauser L."/>
            <person name="Kyrpides N."/>
            <person name="Kim E."/>
            <person name="Magnuson T."/>
            <person name="Richardson P."/>
        </authorList>
    </citation>
    <scope>NUCLEOTIDE SEQUENCE [LARGE SCALE GENOMIC DNA]</scope>
    <source>
        <strain evidence="2 3">JF-5</strain>
    </source>
</reference>
<dbReference type="InterPro" id="IPR036388">
    <property type="entry name" value="WH-like_DNA-bd_sf"/>
</dbReference>
<dbReference type="AlphaFoldDB" id="A5FVZ9"/>
<dbReference type="KEGG" id="acr:Acry_0557"/>
<accession>A5FVZ9</accession>
<evidence type="ECO:0000313" key="2">
    <source>
        <dbReference type="EMBL" id="ABQ29781.1"/>
    </source>
</evidence>